<gene>
    <name evidence="4" type="ORF">A2151_04050</name>
</gene>
<keyword evidence="2" id="KW-0732">Signal</keyword>
<dbReference type="InterPro" id="IPR001279">
    <property type="entry name" value="Metallo-B-lactamas"/>
</dbReference>
<evidence type="ECO:0000313" key="5">
    <source>
        <dbReference type="Proteomes" id="UP000178885"/>
    </source>
</evidence>
<dbReference type="PANTHER" id="PTHR46018:SF2">
    <property type="entry name" value="ZINC PHOSPHODIESTERASE ELAC PROTEIN 1"/>
    <property type="match status" value="1"/>
</dbReference>
<evidence type="ECO:0000256" key="2">
    <source>
        <dbReference type="SAM" id="SignalP"/>
    </source>
</evidence>
<feature type="signal peptide" evidence="2">
    <location>
        <begin position="1"/>
        <end position="19"/>
    </location>
</feature>
<name>A0A1F6TTA5_9PROT</name>
<accession>A0A1F6TTA5</accession>
<sequence length="312" mass="32949">MRGLAVAVWLTLLALPAAAQTCAPDGVQVQVLGSGGPELAGNRAASGYLVWIEGKARVLVDFGAGAALRFGAAGANAADLDAVLLTRLHAEYTTDLPALLHSSLSEGRARPLPVYGPAGNKSMPSTVAFVRALFDSTRGAYRHLGDVLNPMARQAHKLVPHDVRAAPARIGLPRKSAEETAPVYAGERLRASAAPVTHDNAPALVWRIEAEGKSIVFGGDALEDGDLEKFVRGADLLIAHHAVAEVAADAERAPHAPPSVIGRLAREAGIKQLVLSHRTRATLGREEESLEILRRQYAGTIAFANDLDCFRP</sequence>
<keyword evidence="1" id="KW-0378">Hydrolase</keyword>
<comment type="caution">
    <text evidence="4">The sequence shown here is derived from an EMBL/GenBank/DDBJ whole genome shotgun (WGS) entry which is preliminary data.</text>
</comment>
<feature type="domain" description="Metallo-beta-lactamase" evidence="3">
    <location>
        <begin position="57"/>
        <end position="277"/>
    </location>
</feature>
<reference evidence="4 5" key="1">
    <citation type="journal article" date="2016" name="Nat. Commun.">
        <title>Thousands of microbial genomes shed light on interconnected biogeochemical processes in an aquifer system.</title>
        <authorList>
            <person name="Anantharaman K."/>
            <person name="Brown C.T."/>
            <person name="Hug L.A."/>
            <person name="Sharon I."/>
            <person name="Castelle C.J."/>
            <person name="Probst A.J."/>
            <person name="Thomas B.C."/>
            <person name="Singh A."/>
            <person name="Wilkins M.J."/>
            <person name="Karaoz U."/>
            <person name="Brodie E.L."/>
            <person name="Williams K.H."/>
            <person name="Hubbard S.S."/>
            <person name="Banfield J.F."/>
        </authorList>
    </citation>
    <scope>NUCLEOTIDE SEQUENCE [LARGE SCALE GENOMIC DNA]</scope>
</reference>
<dbReference type="InterPro" id="IPR036866">
    <property type="entry name" value="RibonucZ/Hydroxyglut_hydro"/>
</dbReference>
<dbReference type="PANTHER" id="PTHR46018">
    <property type="entry name" value="ZINC PHOSPHODIESTERASE ELAC PROTEIN 1"/>
    <property type="match status" value="1"/>
</dbReference>
<dbReference type="Proteomes" id="UP000178885">
    <property type="component" value="Unassembled WGS sequence"/>
</dbReference>
<feature type="chain" id="PRO_5009526832" description="Metallo-beta-lactamase domain-containing protein" evidence="2">
    <location>
        <begin position="20"/>
        <end position="312"/>
    </location>
</feature>
<dbReference type="InterPro" id="IPR044094">
    <property type="entry name" value="AtsA-like_MBL-fold"/>
</dbReference>
<evidence type="ECO:0000313" key="4">
    <source>
        <dbReference type="EMBL" id="OGI48373.1"/>
    </source>
</evidence>
<dbReference type="AlphaFoldDB" id="A0A1F6TTA5"/>
<protein>
    <recommendedName>
        <fullName evidence="3">Metallo-beta-lactamase domain-containing protein</fullName>
    </recommendedName>
</protein>
<dbReference type="SUPFAM" id="SSF56281">
    <property type="entry name" value="Metallo-hydrolase/oxidoreductase"/>
    <property type="match status" value="1"/>
</dbReference>
<evidence type="ECO:0000256" key="1">
    <source>
        <dbReference type="ARBA" id="ARBA00022801"/>
    </source>
</evidence>
<dbReference type="GO" id="GO:0042781">
    <property type="term" value="F:3'-tRNA processing endoribonuclease activity"/>
    <property type="evidence" value="ECO:0007669"/>
    <property type="project" value="TreeGrafter"/>
</dbReference>
<evidence type="ECO:0000259" key="3">
    <source>
        <dbReference type="Pfam" id="PF12706"/>
    </source>
</evidence>
<dbReference type="Gene3D" id="3.60.15.10">
    <property type="entry name" value="Ribonuclease Z/Hydroxyacylglutathione hydrolase-like"/>
    <property type="match status" value="1"/>
</dbReference>
<dbReference type="Pfam" id="PF12706">
    <property type="entry name" value="Lactamase_B_2"/>
    <property type="match status" value="1"/>
</dbReference>
<dbReference type="EMBL" id="MFSU01000029">
    <property type="protein sequence ID" value="OGI48373.1"/>
    <property type="molecule type" value="Genomic_DNA"/>
</dbReference>
<organism evidence="4 5">
    <name type="scientific">Candidatus Muproteobacteria bacterium RBG_16_65_34</name>
    <dbReference type="NCBI Taxonomy" id="1817760"/>
    <lineage>
        <taxon>Bacteria</taxon>
        <taxon>Pseudomonadati</taxon>
        <taxon>Pseudomonadota</taxon>
        <taxon>Candidatus Muproteobacteria</taxon>
    </lineage>
</organism>
<proteinExistence type="predicted"/>
<dbReference type="STRING" id="1817760.A2151_04050"/>
<dbReference type="CDD" id="cd07719">
    <property type="entry name" value="arylsulfatase_AtsA-like_MBL-fold"/>
    <property type="match status" value="1"/>
</dbReference>